<dbReference type="AlphaFoldDB" id="A0A7X5Y187"/>
<dbReference type="Proteomes" id="UP000531251">
    <property type="component" value="Unassembled WGS sequence"/>
</dbReference>
<dbReference type="EMBL" id="JAATJB010000012">
    <property type="protein sequence ID" value="NJB99119.1"/>
    <property type="molecule type" value="Genomic_DNA"/>
</dbReference>
<protein>
    <submittedName>
        <fullName evidence="2">Uncharacterized protein</fullName>
    </submittedName>
</protein>
<evidence type="ECO:0000313" key="3">
    <source>
        <dbReference type="Proteomes" id="UP000531251"/>
    </source>
</evidence>
<keyword evidence="1" id="KW-1133">Transmembrane helix</keyword>
<accession>A0A7X5Y187</accession>
<evidence type="ECO:0000313" key="2">
    <source>
        <dbReference type="EMBL" id="NJB99119.1"/>
    </source>
</evidence>
<gene>
    <name evidence="2" type="ORF">GGR89_003459</name>
</gene>
<keyword evidence="1" id="KW-0472">Membrane</keyword>
<keyword evidence="1" id="KW-0812">Transmembrane</keyword>
<reference evidence="2 3" key="1">
    <citation type="submission" date="2020-03" db="EMBL/GenBank/DDBJ databases">
        <title>Genomic Encyclopedia of Type Strains, Phase IV (KMG-IV): sequencing the most valuable type-strain genomes for metagenomic binning, comparative biology and taxonomic classification.</title>
        <authorList>
            <person name="Goeker M."/>
        </authorList>
    </citation>
    <scope>NUCLEOTIDE SEQUENCE [LARGE SCALE GENOMIC DNA]</scope>
    <source>
        <strain evidence="2 3">DSM 7225</strain>
    </source>
</reference>
<organism evidence="2 3">
    <name type="scientific">Sphingomonas trueperi</name>
    <dbReference type="NCBI Taxonomy" id="53317"/>
    <lineage>
        <taxon>Bacteria</taxon>
        <taxon>Pseudomonadati</taxon>
        <taxon>Pseudomonadota</taxon>
        <taxon>Alphaproteobacteria</taxon>
        <taxon>Sphingomonadales</taxon>
        <taxon>Sphingomonadaceae</taxon>
        <taxon>Sphingomonas</taxon>
    </lineage>
</organism>
<feature type="transmembrane region" description="Helical" evidence="1">
    <location>
        <begin position="30"/>
        <end position="48"/>
    </location>
</feature>
<evidence type="ECO:0000256" key="1">
    <source>
        <dbReference type="SAM" id="Phobius"/>
    </source>
</evidence>
<proteinExistence type="predicted"/>
<sequence length="56" mass="6084">MNDSRGEDGNDMPASELELIRARQRSRARVMALLLGGFVVLVFAISIVKMQLGHGG</sequence>
<dbReference type="RefSeq" id="WP_164521665.1">
    <property type="nucleotide sequence ID" value="NZ_BAAADY010000015.1"/>
</dbReference>
<comment type="caution">
    <text evidence="2">The sequence shown here is derived from an EMBL/GenBank/DDBJ whole genome shotgun (WGS) entry which is preliminary data.</text>
</comment>
<name>A0A7X5Y187_9SPHN</name>
<keyword evidence="3" id="KW-1185">Reference proteome</keyword>